<comment type="caution">
    <text evidence="1">The sequence shown here is derived from an EMBL/GenBank/DDBJ whole genome shotgun (WGS) entry which is preliminary data.</text>
</comment>
<name>A0A1W0X5P7_HYPEX</name>
<gene>
    <name evidence="1" type="ORF">BV898_03495</name>
</gene>
<accession>A0A1W0X5P7</accession>
<dbReference type="Pfam" id="PF09612">
    <property type="entry name" value="HtrL_YibB"/>
    <property type="match status" value="1"/>
</dbReference>
<keyword evidence="2" id="KW-1185">Reference proteome</keyword>
<evidence type="ECO:0000313" key="2">
    <source>
        <dbReference type="Proteomes" id="UP000192578"/>
    </source>
</evidence>
<dbReference type="AlphaFoldDB" id="A0A1W0X5P7"/>
<reference evidence="2" key="1">
    <citation type="submission" date="2017-01" db="EMBL/GenBank/DDBJ databases">
        <title>Comparative genomics of anhydrobiosis in the tardigrade Hypsibius dujardini.</title>
        <authorList>
            <person name="Yoshida Y."/>
            <person name="Koutsovoulos G."/>
            <person name="Laetsch D."/>
            <person name="Stevens L."/>
            <person name="Kumar S."/>
            <person name="Horikawa D."/>
            <person name="Ishino K."/>
            <person name="Komine S."/>
            <person name="Tomita M."/>
            <person name="Blaxter M."/>
            <person name="Arakawa K."/>
        </authorList>
    </citation>
    <scope>NUCLEOTIDE SEQUENCE [LARGE SCALE GENOMIC DNA]</scope>
    <source>
        <strain evidence="2">Z151</strain>
    </source>
</reference>
<dbReference type="Proteomes" id="UP000192578">
    <property type="component" value="Unassembled WGS sequence"/>
</dbReference>
<dbReference type="OrthoDB" id="411632at2759"/>
<proteinExistence type="predicted"/>
<organism evidence="1 2">
    <name type="scientific">Hypsibius exemplaris</name>
    <name type="common">Freshwater tardigrade</name>
    <dbReference type="NCBI Taxonomy" id="2072580"/>
    <lineage>
        <taxon>Eukaryota</taxon>
        <taxon>Metazoa</taxon>
        <taxon>Ecdysozoa</taxon>
        <taxon>Tardigrada</taxon>
        <taxon>Eutardigrada</taxon>
        <taxon>Parachela</taxon>
        <taxon>Hypsibioidea</taxon>
        <taxon>Hypsibiidae</taxon>
        <taxon>Hypsibius</taxon>
    </lineage>
</organism>
<dbReference type="EMBL" id="MTYJ01000016">
    <property type="protein sequence ID" value="OQV22670.1"/>
    <property type="molecule type" value="Genomic_DNA"/>
</dbReference>
<sequence length="342" mass="40573">MLKRTASTGHFQHIPSTDVYFRVISAELFPAVRVCGFLYVTLYLFLVSDSFFYIGSLQNARSVNRQKRAQFEGSSHHDRSVVTVVSAYYNLHSPKHSHGDYAVWMSNFLSEVPCYLYIFTDDESYPMLRELRSAHLNRTKFLIKPFEELRMAKLGEAFWRKHYDMDPRWKRHNSRLYIIWNEKTNFVMDAIGDDPFNSDYFIWCDIGSFRNASRLPQLRTFPNEKKISQLDSTKIHMEILYPFRRRDYALLPNNGLPVRRFQKEVRLAGGFMVGHRRAWQKWNGIFYETLMRMSEANRFVGDDQIVMVNVAVLHPELTKFITPKPYFNDTGDGWFYFQYLFS</sequence>
<evidence type="ECO:0000313" key="1">
    <source>
        <dbReference type="EMBL" id="OQV22670.1"/>
    </source>
</evidence>
<protein>
    <submittedName>
        <fullName evidence="1">Uncharacterized protein</fullName>
    </submittedName>
</protein>
<dbReference type="InterPro" id="IPR011735">
    <property type="entry name" value="WlaTC/HtrL_glycosyltransf"/>
</dbReference>